<dbReference type="STRING" id="81408.B4119_3903"/>
<name>A0A150M3J7_9BACL</name>
<gene>
    <name evidence="1" type="ORF">B4119_3903</name>
</gene>
<dbReference type="PATRIC" id="fig|81408.3.peg.1424"/>
<dbReference type="Proteomes" id="UP000075455">
    <property type="component" value="Unassembled WGS sequence"/>
</dbReference>
<dbReference type="EMBL" id="LQYS01000014">
    <property type="protein sequence ID" value="KYD19073.1"/>
    <property type="molecule type" value="Genomic_DNA"/>
</dbReference>
<protein>
    <submittedName>
        <fullName evidence="1">Uncharacterized protein</fullName>
    </submittedName>
</protein>
<comment type="caution">
    <text evidence="1">The sequence shown here is derived from an EMBL/GenBank/DDBJ whole genome shotgun (WGS) entry which is preliminary data.</text>
</comment>
<evidence type="ECO:0000313" key="2">
    <source>
        <dbReference type="Proteomes" id="UP000075455"/>
    </source>
</evidence>
<accession>A0A150M3J7</accession>
<evidence type="ECO:0000313" key="1">
    <source>
        <dbReference type="EMBL" id="KYD19073.1"/>
    </source>
</evidence>
<reference evidence="1 2" key="1">
    <citation type="submission" date="2016-01" db="EMBL/GenBank/DDBJ databases">
        <title>Draft Genome Sequences of Seven Thermophilic Sporeformers Isolated from Foods.</title>
        <authorList>
            <person name="Berendsen E.M."/>
            <person name="Wells-Bennik M.H."/>
            <person name="Krawcyk A.O."/>
            <person name="De Jong A."/>
            <person name="Holsappel S."/>
            <person name="Eijlander R.T."/>
            <person name="Kuipers O.P."/>
        </authorList>
    </citation>
    <scope>NUCLEOTIDE SEQUENCE [LARGE SCALE GENOMIC DNA]</scope>
    <source>
        <strain evidence="1 2">B4119</strain>
    </source>
</reference>
<proteinExistence type="predicted"/>
<sequence length="38" mass="4541">MTKTNYQGVDTYHDFHLNKEHAWSYEIDPLLAILISIY</sequence>
<dbReference type="AlphaFoldDB" id="A0A150M3J7"/>
<organism evidence="1 2">
    <name type="scientific">Saccharococcus caldoxylosilyticus</name>
    <dbReference type="NCBI Taxonomy" id="81408"/>
    <lineage>
        <taxon>Bacteria</taxon>
        <taxon>Bacillati</taxon>
        <taxon>Bacillota</taxon>
        <taxon>Bacilli</taxon>
        <taxon>Bacillales</taxon>
        <taxon>Anoxybacillaceae</taxon>
        <taxon>Saccharococcus</taxon>
    </lineage>
</organism>